<proteinExistence type="predicted"/>
<accession>A0A5A7QQW6</accession>
<feature type="region of interest" description="Disordered" evidence="1">
    <location>
        <begin position="105"/>
        <end position="158"/>
    </location>
</feature>
<evidence type="ECO:0000256" key="2">
    <source>
        <dbReference type="SAM" id="Phobius"/>
    </source>
</evidence>
<sequence>MAPPGFNHLSRAKSTDLTWVATAAIFSLASIAITLEAPAWAANRLVNERAISATKSHPIFIEDLTFVSFFLFLQGKEASAVFLPVKRQCILLIFFILIKTRKNRTNGSKRSAGKGNCTNRTGSHRTSTATEGLSFGPRGHLPRLSSHPNCDPRPLPRSRMSVRTQRFQVVPYPISRCCAISDISLTSTFDIQWQQPEE</sequence>
<keyword evidence="4" id="KW-1185">Reference proteome</keyword>
<keyword evidence="2" id="KW-1133">Transmembrane helix</keyword>
<evidence type="ECO:0000256" key="1">
    <source>
        <dbReference type="SAM" id="MobiDB-lite"/>
    </source>
</evidence>
<dbReference type="EMBL" id="BKCP01007515">
    <property type="protein sequence ID" value="GER46301.1"/>
    <property type="molecule type" value="Genomic_DNA"/>
</dbReference>
<keyword evidence="2" id="KW-0812">Transmembrane</keyword>
<organism evidence="3 4">
    <name type="scientific">Striga asiatica</name>
    <name type="common">Asiatic witchweed</name>
    <name type="synonym">Buchnera asiatica</name>
    <dbReference type="NCBI Taxonomy" id="4170"/>
    <lineage>
        <taxon>Eukaryota</taxon>
        <taxon>Viridiplantae</taxon>
        <taxon>Streptophyta</taxon>
        <taxon>Embryophyta</taxon>
        <taxon>Tracheophyta</taxon>
        <taxon>Spermatophyta</taxon>
        <taxon>Magnoliopsida</taxon>
        <taxon>eudicotyledons</taxon>
        <taxon>Gunneridae</taxon>
        <taxon>Pentapetalae</taxon>
        <taxon>asterids</taxon>
        <taxon>lamiids</taxon>
        <taxon>Lamiales</taxon>
        <taxon>Orobanchaceae</taxon>
        <taxon>Buchnereae</taxon>
        <taxon>Striga</taxon>
    </lineage>
</organism>
<dbReference type="Proteomes" id="UP000325081">
    <property type="component" value="Unassembled WGS sequence"/>
</dbReference>
<reference evidence="4" key="1">
    <citation type="journal article" date="2019" name="Curr. Biol.">
        <title>Genome Sequence of Striga asiatica Provides Insight into the Evolution of Plant Parasitism.</title>
        <authorList>
            <person name="Yoshida S."/>
            <person name="Kim S."/>
            <person name="Wafula E.K."/>
            <person name="Tanskanen J."/>
            <person name="Kim Y.M."/>
            <person name="Honaas L."/>
            <person name="Yang Z."/>
            <person name="Spallek T."/>
            <person name="Conn C.E."/>
            <person name="Ichihashi Y."/>
            <person name="Cheong K."/>
            <person name="Cui S."/>
            <person name="Der J.P."/>
            <person name="Gundlach H."/>
            <person name="Jiao Y."/>
            <person name="Hori C."/>
            <person name="Ishida J.K."/>
            <person name="Kasahara H."/>
            <person name="Kiba T."/>
            <person name="Kim M.S."/>
            <person name="Koo N."/>
            <person name="Laohavisit A."/>
            <person name="Lee Y.H."/>
            <person name="Lumba S."/>
            <person name="McCourt P."/>
            <person name="Mortimer J.C."/>
            <person name="Mutuku J.M."/>
            <person name="Nomura T."/>
            <person name="Sasaki-Sekimoto Y."/>
            <person name="Seto Y."/>
            <person name="Wang Y."/>
            <person name="Wakatake T."/>
            <person name="Sakakibara H."/>
            <person name="Demura T."/>
            <person name="Yamaguchi S."/>
            <person name="Yoneyama K."/>
            <person name="Manabe R.I."/>
            <person name="Nelson D.C."/>
            <person name="Schulman A.H."/>
            <person name="Timko M.P."/>
            <person name="dePamphilis C.W."/>
            <person name="Choi D."/>
            <person name="Shirasu K."/>
        </authorList>
    </citation>
    <scope>NUCLEOTIDE SEQUENCE [LARGE SCALE GENOMIC DNA]</scope>
    <source>
        <strain evidence="4">cv. UVA1</strain>
    </source>
</reference>
<gene>
    <name evidence="3" type="ORF">STAS_23334</name>
</gene>
<keyword evidence="2" id="KW-0472">Membrane</keyword>
<feature type="transmembrane region" description="Helical" evidence="2">
    <location>
        <begin position="17"/>
        <end position="35"/>
    </location>
</feature>
<dbReference type="AlphaFoldDB" id="A0A5A7QQW6"/>
<protein>
    <submittedName>
        <fullName evidence="3">Pumilio domain-containing protein</fullName>
    </submittedName>
</protein>
<name>A0A5A7QQW6_STRAF</name>
<feature type="compositionally biased region" description="Polar residues" evidence="1">
    <location>
        <begin position="116"/>
        <end position="131"/>
    </location>
</feature>
<evidence type="ECO:0000313" key="4">
    <source>
        <dbReference type="Proteomes" id="UP000325081"/>
    </source>
</evidence>
<comment type="caution">
    <text evidence="3">The sequence shown here is derived from an EMBL/GenBank/DDBJ whole genome shotgun (WGS) entry which is preliminary data.</text>
</comment>
<evidence type="ECO:0000313" key="3">
    <source>
        <dbReference type="EMBL" id="GER46301.1"/>
    </source>
</evidence>